<accession>A0A6N2MCM4</accession>
<feature type="compositionally biased region" description="Polar residues" evidence="1">
    <location>
        <begin position="820"/>
        <end position="845"/>
    </location>
</feature>
<evidence type="ECO:0000313" key="2">
    <source>
        <dbReference type="EMBL" id="VFU50280.1"/>
    </source>
</evidence>
<dbReference type="EMBL" id="CAADRP010001722">
    <property type="protein sequence ID" value="VFU50280.1"/>
    <property type="molecule type" value="Genomic_DNA"/>
</dbReference>
<feature type="region of interest" description="Disordered" evidence="1">
    <location>
        <begin position="585"/>
        <end position="624"/>
    </location>
</feature>
<sequence>MGLMDCMRKTGGAAQEGDPSLVSSVVSAIVNNVGPAIAKIPDFSPGTNYSNASAGTDSLNFARRILRIHINCLCLLKEALGERQSRVFEVALATEASSALAAAFAPGKASRSPFQLSPESHDSSGNVANEILNNSAKSCRKNGIDLLELYHGVTTLERMVTVFRLKEGLDVIQCVRNTKSNPNGNARPFTAFKMDNSIEVYVHWFRLLVGNCRTVSDGLIVELLGEPSLVALSRMQRLLPLSLVFPPAYSIFAFVIWRPFSATREDIHQLYHSLTMAISDAIKHLPFRDIDAEFAAMLELNGLDMRFKSKAFVPLRGRLFLNAIVDCKLPHSVIMQDDGNRASGHGGSKVQHAENEIKLLDKLVNALDGLQPAKFHWQWVELRLLLNEQALIEKLETHDISLADAIRSSSPGPEKAAASENENNFIEIILTRLLVRPDAAPLFSELAKWFLGGHDVLFGRKTIRQRLINIAESKGLSTKTHFWKPWGWSNSGFDPVMNRGDKKKFEVHSLEEGEVVEEGTETKRSGKGSFPIFESEGFSLIQQNVTERALVELVLPCIDQGSDDSRNTFATDLIKQLNNIEQQINSITRGTSKQTGTASSGLEGSKAKDKGSSPGLARRTAAAADSTLPSPAALRASMILRLQLLLRLLPTICTNGEPSGRNMRHMLASVILRLLGSRVVHEDAELSFHSLQSFQSKGELELPLEAASADFSGESLFDRLLLVLHGLLSSSWPSWLKSRPASCSKSVNESSKDRAGFDRDVVESLQNDLDRMKLPGMIQLRIQAAMPILLPSVRCFVSCQPPPVPAAAVASLQPSNAISGFLNGNNSQKNPAPSARSANNISTKSKPLPLPLPLQLDNDTEVDPWTLLEDGTGSGLPSSNTSVIGSSDHANLCASSWLKGAVRVRRTDLTYIGAVDDES</sequence>
<feature type="compositionally biased region" description="Polar residues" evidence="1">
    <location>
        <begin position="585"/>
        <end position="602"/>
    </location>
</feature>
<evidence type="ECO:0008006" key="3">
    <source>
        <dbReference type="Google" id="ProtNLM"/>
    </source>
</evidence>
<dbReference type="PANTHER" id="PTHR46567:SF1">
    <property type="entry name" value="MEDIATOR OF RNA POLYMERASE II TRANSCRIPTION SUBUNIT 12"/>
    <property type="match status" value="1"/>
</dbReference>
<organism evidence="2">
    <name type="scientific">Salix viminalis</name>
    <name type="common">Common osier</name>
    <name type="synonym">Basket willow</name>
    <dbReference type="NCBI Taxonomy" id="40686"/>
    <lineage>
        <taxon>Eukaryota</taxon>
        <taxon>Viridiplantae</taxon>
        <taxon>Streptophyta</taxon>
        <taxon>Embryophyta</taxon>
        <taxon>Tracheophyta</taxon>
        <taxon>Spermatophyta</taxon>
        <taxon>Magnoliopsida</taxon>
        <taxon>eudicotyledons</taxon>
        <taxon>Gunneridae</taxon>
        <taxon>Pentapetalae</taxon>
        <taxon>rosids</taxon>
        <taxon>fabids</taxon>
        <taxon>Malpighiales</taxon>
        <taxon>Salicaceae</taxon>
        <taxon>Saliceae</taxon>
        <taxon>Salix</taxon>
    </lineage>
</organism>
<evidence type="ECO:0000256" key="1">
    <source>
        <dbReference type="SAM" id="MobiDB-lite"/>
    </source>
</evidence>
<gene>
    <name evidence="2" type="ORF">SVIM_LOCUS334405</name>
</gene>
<protein>
    <recommendedName>
        <fullName evidence="3">Mediator of RNA polymerase II transcription subunit 12</fullName>
    </recommendedName>
</protein>
<dbReference type="AlphaFoldDB" id="A0A6N2MCM4"/>
<feature type="region of interest" description="Disordered" evidence="1">
    <location>
        <begin position="820"/>
        <end position="851"/>
    </location>
</feature>
<proteinExistence type="predicted"/>
<name>A0A6N2MCM4_SALVM</name>
<dbReference type="PANTHER" id="PTHR46567">
    <property type="entry name" value="MEDIATOR OF RNA POLYMERASE II TRANSCRIPTION SUBUNIT 12"/>
    <property type="match status" value="1"/>
</dbReference>
<reference evidence="2" key="1">
    <citation type="submission" date="2019-03" db="EMBL/GenBank/DDBJ databases">
        <authorList>
            <person name="Mank J."/>
            <person name="Almeida P."/>
        </authorList>
    </citation>
    <scope>NUCLEOTIDE SEQUENCE</scope>
    <source>
        <strain evidence="2">78183</strain>
    </source>
</reference>